<dbReference type="PANTHER" id="PTHR47505">
    <property type="entry name" value="DNA UTILIZATION PROTEIN YHGH"/>
    <property type="match status" value="1"/>
</dbReference>
<comment type="similarity">
    <text evidence="1">Belongs to the ComF/GntX family.</text>
</comment>
<dbReference type="InterPro" id="IPR029057">
    <property type="entry name" value="PRTase-like"/>
</dbReference>
<name>A0A1H1E7T1_9ACTN</name>
<protein>
    <submittedName>
        <fullName evidence="2">Predicted amidophosphoribosyltransferases</fullName>
    </submittedName>
</protein>
<dbReference type="STRING" id="995062.SAMN04489718_2413"/>
<organism evidence="2 3">
    <name type="scientific">Actinopolyspora saharensis</name>
    <dbReference type="NCBI Taxonomy" id="995062"/>
    <lineage>
        <taxon>Bacteria</taxon>
        <taxon>Bacillati</taxon>
        <taxon>Actinomycetota</taxon>
        <taxon>Actinomycetes</taxon>
        <taxon>Actinopolysporales</taxon>
        <taxon>Actinopolysporaceae</taxon>
        <taxon>Actinopolyspora</taxon>
    </lineage>
</organism>
<dbReference type="AlphaFoldDB" id="A0A1H1E7T1"/>
<proteinExistence type="inferred from homology"/>
<dbReference type="GO" id="GO:0016757">
    <property type="term" value="F:glycosyltransferase activity"/>
    <property type="evidence" value="ECO:0007669"/>
    <property type="project" value="UniProtKB-KW"/>
</dbReference>
<dbReference type="Gene3D" id="3.40.50.2020">
    <property type="match status" value="1"/>
</dbReference>
<keyword evidence="2" id="KW-0328">Glycosyltransferase</keyword>
<dbReference type="OrthoDB" id="5244859at2"/>
<reference evidence="3" key="1">
    <citation type="submission" date="2016-10" db="EMBL/GenBank/DDBJ databases">
        <authorList>
            <person name="Varghese N."/>
            <person name="Submissions S."/>
        </authorList>
    </citation>
    <scope>NUCLEOTIDE SEQUENCE [LARGE SCALE GENOMIC DNA]</scope>
    <source>
        <strain evidence="3">DSM 45459</strain>
    </source>
</reference>
<dbReference type="RefSeq" id="WP_092523901.1">
    <property type="nucleotide sequence ID" value="NZ_FNKO01000002.1"/>
</dbReference>
<dbReference type="InterPro" id="IPR051910">
    <property type="entry name" value="ComF/GntX_DNA_util-trans"/>
</dbReference>
<keyword evidence="2" id="KW-0808">Transferase</keyword>
<evidence type="ECO:0000256" key="1">
    <source>
        <dbReference type="ARBA" id="ARBA00008007"/>
    </source>
</evidence>
<dbReference type="PANTHER" id="PTHR47505:SF1">
    <property type="entry name" value="DNA UTILIZATION PROTEIN YHGH"/>
    <property type="match status" value="1"/>
</dbReference>
<dbReference type="EMBL" id="FNKO01000002">
    <property type="protein sequence ID" value="SDQ84743.1"/>
    <property type="molecule type" value="Genomic_DNA"/>
</dbReference>
<dbReference type="InterPro" id="IPR000836">
    <property type="entry name" value="PRTase_dom"/>
</dbReference>
<dbReference type="CDD" id="cd06223">
    <property type="entry name" value="PRTases_typeI"/>
    <property type="match status" value="1"/>
</dbReference>
<gene>
    <name evidence="2" type="ORF">SAMN04489718_2413</name>
</gene>
<evidence type="ECO:0000313" key="2">
    <source>
        <dbReference type="EMBL" id="SDQ84743.1"/>
    </source>
</evidence>
<evidence type="ECO:0000313" key="3">
    <source>
        <dbReference type="Proteomes" id="UP000199301"/>
    </source>
</evidence>
<dbReference type="SUPFAM" id="SSF53271">
    <property type="entry name" value="PRTase-like"/>
    <property type="match status" value="1"/>
</dbReference>
<accession>A0A1H1E7T1</accession>
<sequence length="234" mass="25299">MSRETFLRTVPHALTDLILPRRCAGCAEPSTALCAGCESDFRALRRVRPELLPADPPIYALGRYRGNARRAVLAYKEFGRRDLAKPLGSRLARAARAVIDEHPERLGADPVHLVPVPSRPSAVRARGGPHLSPLVRFARRGLGRGFGREAAVVSDCLRMRREVRDSVGLDTARRVRNLSGGVVLRRGRLPEVGEPIVLVDDVLTTGATVACCSAALRAAGREVAAALVLVAARR</sequence>
<keyword evidence="3" id="KW-1185">Reference proteome</keyword>
<dbReference type="Proteomes" id="UP000199301">
    <property type="component" value="Unassembled WGS sequence"/>
</dbReference>